<feature type="region of interest" description="Disordered" evidence="1">
    <location>
        <begin position="59"/>
        <end position="172"/>
    </location>
</feature>
<evidence type="ECO:0000313" key="2">
    <source>
        <dbReference type="EMBL" id="SFX45749.1"/>
    </source>
</evidence>
<dbReference type="OrthoDB" id="9977051at2"/>
<gene>
    <name evidence="2" type="ORF">SAMN02787144_1003169</name>
</gene>
<dbReference type="AlphaFoldDB" id="A0A1K1X9I8"/>
<feature type="compositionally biased region" description="Low complexity" evidence="1">
    <location>
        <begin position="107"/>
        <end position="119"/>
    </location>
</feature>
<dbReference type="RefSeq" id="WP_072484365.1">
    <property type="nucleotide sequence ID" value="NZ_FPJO01000003.1"/>
</dbReference>
<dbReference type="EMBL" id="FPJO01000003">
    <property type="protein sequence ID" value="SFX45749.1"/>
    <property type="molecule type" value="Genomic_DNA"/>
</dbReference>
<evidence type="ECO:0000256" key="1">
    <source>
        <dbReference type="SAM" id="MobiDB-lite"/>
    </source>
</evidence>
<reference evidence="2 3" key="1">
    <citation type="submission" date="2016-11" db="EMBL/GenBank/DDBJ databases">
        <authorList>
            <person name="Jaros S."/>
            <person name="Januszkiewicz K."/>
            <person name="Wedrychowicz H."/>
        </authorList>
    </citation>
    <scope>NUCLEOTIDE SEQUENCE [LARGE SCALE GENOMIC DNA]</scope>
    <source>
        <strain evidence="2 3">OK807</strain>
    </source>
</reference>
<proteinExistence type="predicted"/>
<accession>A0A1K1X9I8</accession>
<feature type="compositionally biased region" description="Basic and acidic residues" evidence="1">
    <location>
        <begin position="120"/>
        <end position="132"/>
    </location>
</feature>
<protein>
    <submittedName>
        <fullName evidence="2">Uncharacterized protein</fullName>
    </submittedName>
</protein>
<evidence type="ECO:0000313" key="3">
    <source>
        <dbReference type="Proteomes" id="UP000181909"/>
    </source>
</evidence>
<name>A0A1K1X9I8_STRAR</name>
<dbReference type="Proteomes" id="UP000181909">
    <property type="component" value="Unassembled WGS sequence"/>
</dbReference>
<organism evidence="2 3">
    <name type="scientific">Streptomyces atratus</name>
    <dbReference type="NCBI Taxonomy" id="1893"/>
    <lineage>
        <taxon>Bacteria</taxon>
        <taxon>Bacillati</taxon>
        <taxon>Actinomycetota</taxon>
        <taxon>Actinomycetes</taxon>
        <taxon>Kitasatosporales</taxon>
        <taxon>Streptomycetaceae</taxon>
        <taxon>Streptomyces</taxon>
    </lineage>
</organism>
<sequence>MDRISLTWEAALADPPAAAALLRRLEEEAEAYIARSRTLRQWLENVPPLTAMGAFLPTAEPEDHSSQTPEPGTRTDSTSSGGGMGGGPRTREGRTHAGPQGGGPGCPGDAPSSAASGDEPPARPHEGRDGGRGDAGAGTVPSQRRAAGREEAGPGPADGQDTAQVAPPGGQQPTLYERVEALLVRFRPGAPQTARGIAQEIGHANLRSLRPILDRMAAQGLLVKTELHPRAVVYHRPETEGSAKEATMF</sequence>